<keyword evidence="4" id="KW-1185">Reference proteome</keyword>
<feature type="transmembrane region" description="Helical" evidence="1">
    <location>
        <begin position="42"/>
        <end position="64"/>
    </location>
</feature>
<keyword evidence="3" id="KW-0418">Kinase</keyword>
<gene>
    <name evidence="3" type="ORF">ACFSQJ_07455</name>
</gene>
<dbReference type="EC" id="2.7.13.3" evidence="3"/>
<dbReference type="Gene3D" id="3.30.565.10">
    <property type="entry name" value="Histidine kinase-like ATPase, C-terminal domain"/>
    <property type="match status" value="1"/>
</dbReference>
<dbReference type="InterPro" id="IPR050640">
    <property type="entry name" value="Bact_2-comp_sensor_kinase"/>
</dbReference>
<dbReference type="Proteomes" id="UP001597526">
    <property type="component" value="Unassembled WGS sequence"/>
</dbReference>
<dbReference type="PANTHER" id="PTHR34220">
    <property type="entry name" value="SENSOR HISTIDINE KINASE YPDA"/>
    <property type="match status" value="1"/>
</dbReference>
<dbReference type="RefSeq" id="WP_377766322.1">
    <property type="nucleotide sequence ID" value="NZ_JBHULB010000008.1"/>
</dbReference>
<keyword evidence="1" id="KW-0472">Membrane</keyword>
<sequence length="267" mass="31496">MFSRNQKNFSKILATLLLIVASIGMVYYKQEIEKSSEAVYETYFLIFQVLFFSVLGYSAISWFYKLIRNYRLLKNEKTEAELSLLKSKIDPHFFFNTLNNLYGLAMTKSDKTPEVILKLSEIMRYTIYEGEKNLTPLKNEISYLEEYIDIQKIRYQKNVDIEFLKDVQDDSQLVAPLLFIMLVENAFKHGIESLAKNAFVRFHLFQEGHTVTFEVENNYERKIENKLNGMGLMNLKKRLQYLYPNRHSLDLTENATTYRAKMSLSIK</sequence>
<keyword evidence="3" id="KW-0808">Transferase</keyword>
<dbReference type="EMBL" id="JBHULB010000008">
    <property type="protein sequence ID" value="MFD2586761.1"/>
    <property type="molecule type" value="Genomic_DNA"/>
</dbReference>
<feature type="transmembrane region" description="Helical" evidence="1">
    <location>
        <begin position="12"/>
        <end position="30"/>
    </location>
</feature>
<keyword evidence="1" id="KW-1133">Transmembrane helix</keyword>
<keyword evidence="1" id="KW-0812">Transmembrane</keyword>
<comment type="caution">
    <text evidence="3">The sequence shown here is derived from an EMBL/GenBank/DDBJ whole genome shotgun (WGS) entry which is preliminary data.</text>
</comment>
<organism evidence="3 4">
    <name type="scientific">Croceitalea marina</name>
    <dbReference type="NCBI Taxonomy" id="1775166"/>
    <lineage>
        <taxon>Bacteria</taxon>
        <taxon>Pseudomonadati</taxon>
        <taxon>Bacteroidota</taxon>
        <taxon>Flavobacteriia</taxon>
        <taxon>Flavobacteriales</taxon>
        <taxon>Flavobacteriaceae</taxon>
        <taxon>Croceitalea</taxon>
    </lineage>
</organism>
<protein>
    <submittedName>
        <fullName evidence="3">Sensor histidine kinase</fullName>
        <ecNumber evidence="3">2.7.13.3</ecNumber>
    </submittedName>
</protein>
<dbReference type="Pfam" id="PF06580">
    <property type="entry name" value="His_kinase"/>
    <property type="match status" value="1"/>
</dbReference>
<name>A0ABW5MVF8_9FLAO</name>
<evidence type="ECO:0000256" key="1">
    <source>
        <dbReference type="SAM" id="Phobius"/>
    </source>
</evidence>
<feature type="domain" description="Signal transduction histidine kinase internal region" evidence="2">
    <location>
        <begin position="80"/>
        <end position="158"/>
    </location>
</feature>
<dbReference type="SUPFAM" id="SSF55874">
    <property type="entry name" value="ATPase domain of HSP90 chaperone/DNA topoisomerase II/histidine kinase"/>
    <property type="match status" value="1"/>
</dbReference>
<reference evidence="4" key="1">
    <citation type="journal article" date="2019" name="Int. J. Syst. Evol. Microbiol.">
        <title>The Global Catalogue of Microorganisms (GCM) 10K type strain sequencing project: providing services to taxonomists for standard genome sequencing and annotation.</title>
        <authorList>
            <consortium name="The Broad Institute Genomics Platform"/>
            <consortium name="The Broad Institute Genome Sequencing Center for Infectious Disease"/>
            <person name="Wu L."/>
            <person name="Ma J."/>
        </authorList>
    </citation>
    <scope>NUCLEOTIDE SEQUENCE [LARGE SCALE GENOMIC DNA]</scope>
    <source>
        <strain evidence="4">KCTC 52368</strain>
    </source>
</reference>
<proteinExistence type="predicted"/>
<evidence type="ECO:0000259" key="2">
    <source>
        <dbReference type="Pfam" id="PF06580"/>
    </source>
</evidence>
<dbReference type="GO" id="GO:0004673">
    <property type="term" value="F:protein histidine kinase activity"/>
    <property type="evidence" value="ECO:0007669"/>
    <property type="project" value="UniProtKB-EC"/>
</dbReference>
<evidence type="ECO:0000313" key="4">
    <source>
        <dbReference type="Proteomes" id="UP001597526"/>
    </source>
</evidence>
<accession>A0ABW5MVF8</accession>
<dbReference type="InterPro" id="IPR010559">
    <property type="entry name" value="Sig_transdc_His_kin_internal"/>
</dbReference>
<dbReference type="PANTHER" id="PTHR34220:SF7">
    <property type="entry name" value="SENSOR HISTIDINE KINASE YPDA"/>
    <property type="match status" value="1"/>
</dbReference>
<dbReference type="InterPro" id="IPR036890">
    <property type="entry name" value="HATPase_C_sf"/>
</dbReference>
<evidence type="ECO:0000313" key="3">
    <source>
        <dbReference type="EMBL" id="MFD2586761.1"/>
    </source>
</evidence>